<dbReference type="NCBIfam" id="TIGR01300">
    <property type="entry name" value="CPA3_mnhG_phaG"/>
    <property type="match status" value="1"/>
</dbReference>
<protein>
    <submittedName>
        <fullName evidence="2">Cation:proton antiporter</fullName>
    </submittedName>
</protein>
<dbReference type="EMBL" id="DQTV01000102">
    <property type="protein sequence ID" value="HIP57460.1"/>
    <property type="molecule type" value="Genomic_DNA"/>
</dbReference>
<dbReference type="PANTHER" id="PTHR34703:SF1">
    <property type="entry name" value="ANTIPORTER SUBUNIT MNHG2-RELATED"/>
    <property type="match status" value="1"/>
</dbReference>
<keyword evidence="1" id="KW-1133">Transmembrane helix</keyword>
<dbReference type="Proteomes" id="UP000605805">
    <property type="component" value="Unassembled WGS sequence"/>
</dbReference>
<reference evidence="2" key="1">
    <citation type="journal article" date="2020" name="ISME J.">
        <title>Gammaproteobacteria mediating utilization of methyl-, sulfur- and petroleum organic compounds in deep ocean hydrothermal plumes.</title>
        <authorList>
            <person name="Zhou Z."/>
            <person name="Liu Y."/>
            <person name="Pan J."/>
            <person name="Cron B.R."/>
            <person name="Toner B.M."/>
            <person name="Anantharaman K."/>
            <person name="Breier J.A."/>
            <person name="Dick G.J."/>
            <person name="Li M."/>
        </authorList>
    </citation>
    <scope>NUCLEOTIDE SEQUENCE</scope>
    <source>
        <strain evidence="2">SZUA-1435</strain>
    </source>
</reference>
<evidence type="ECO:0000313" key="3">
    <source>
        <dbReference type="Proteomes" id="UP000605805"/>
    </source>
</evidence>
<name>A0A833DVG9_9CREN</name>
<dbReference type="PANTHER" id="PTHR34703">
    <property type="entry name" value="ANTIPORTER SUBUNIT MNHG2-RELATED"/>
    <property type="match status" value="1"/>
</dbReference>
<sequence length="128" mass="13414">MYVEAILVFLGEALIAIGVFFDIIASIGMLRLPDFYSRIHALTVGTIGGAVVPLIGVALLALGAPFLGVYRLYLAGAAIITAILLLMLAPTGTHVIARAAYRSGAAKPLYISIDELATKSEGRGGEKR</sequence>
<proteinExistence type="predicted"/>
<dbReference type="InterPro" id="IPR005133">
    <property type="entry name" value="PhaG_MnhG_YufB"/>
</dbReference>
<feature type="transmembrane region" description="Helical" evidence="1">
    <location>
        <begin position="70"/>
        <end position="89"/>
    </location>
</feature>
<keyword evidence="1" id="KW-0472">Membrane</keyword>
<dbReference type="Pfam" id="PF03334">
    <property type="entry name" value="PhaG_MnhG_YufB"/>
    <property type="match status" value="1"/>
</dbReference>
<organism evidence="2 3">
    <name type="scientific">Ignisphaera aggregans</name>
    <dbReference type="NCBI Taxonomy" id="334771"/>
    <lineage>
        <taxon>Archaea</taxon>
        <taxon>Thermoproteota</taxon>
        <taxon>Thermoprotei</taxon>
        <taxon>Desulfurococcales</taxon>
        <taxon>Desulfurococcaceae</taxon>
        <taxon>Ignisphaera</taxon>
    </lineage>
</organism>
<dbReference type="GO" id="GO:0015385">
    <property type="term" value="F:sodium:proton antiporter activity"/>
    <property type="evidence" value="ECO:0007669"/>
    <property type="project" value="TreeGrafter"/>
</dbReference>
<evidence type="ECO:0000256" key="1">
    <source>
        <dbReference type="SAM" id="Phobius"/>
    </source>
</evidence>
<gene>
    <name evidence="2" type="ORF">EYH02_05280</name>
</gene>
<dbReference type="AlphaFoldDB" id="A0A833DVG9"/>
<feature type="transmembrane region" description="Helical" evidence="1">
    <location>
        <begin position="6"/>
        <end position="30"/>
    </location>
</feature>
<keyword evidence="1" id="KW-0812">Transmembrane</keyword>
<accession>A0A833DVG9</accession>
<evidence type="ECO:0000313" key="2">
    <source>
        <dbReference type="EMBL" id="HIP57460.1"/>
    </source>
</evidence>
<feature type="transmembrane region" description="Helical" evidence="1">
    <location>
        <begin position="42"/>
        <end position="64"/>
    </location>
</feature>
<comment type="caution">
    <text evidence="2">The sequence shown here is derived from an EMBL/GenBank/DDBJ whole genome shotgun (WGS) entry which is preliminary data.</text>
</comment>